<proteinExistence type="predicted"/>
<reference evidence="2" key="1">
    <citation type="journal article" date="2014" name="Front. Microbiol.">
        <title>High frequency of phylogenetically diverse reductive dehalogenase-homologous genes in deep subseafloor sedimentary metagenomes.</title>
        <authorList>
            <person name="Kawai M."/>
            <person name="Futagami T."/>
            <person name="Toyoda A."/>
            <person name="Takaki Y."/>
            <person name="Nishi S."/>
            <person name="Hori S."/>
            <person name="Arai W."/>
            <person name="Tsubouchi T."/>
            <person name="Morono Y."/>
            <person name="Uchiyama I."/>
            <person name="Ito T."/>
            <person name="Fujiyama A."/>
            <person name="Inagaki F."/>
            <person name="Takami H."/>
        </authorList>
    </citation>
    <scope>NUCLEOTIDE SEQUENCE</scope>
    <source>
        <strain evidence="2">Expedition CK06-06</strain>
    </source>
</reference>
<evidence type="ECO:0000313" key="2">
    <source>
        <dbReference type="EMBL" id="GAG07537.1"/>
    </source>
</evidence>
<name>X0V876_9ZZZZ</name>
<dbReference type="AlphaFoldDB" id="X0V876"/>
<accession>X0V876</accession>
<gene>
    <name evidence="2" type="ORF">S01H1_40626</name>
</gene>
<feature type="region of interest" description="Disordered" evidence="1">
    <location>
        <begin position="1"/>
        <end position="24"/>
    </location>
</feature>
<sequence>MAKKNRNDRQSEDEDKTKVEEDPREDVIATIHVLKNKTQVKKRIVTRCAKDTEGT</sequence>
<protein>
    <submittedName>
        <fullName evidence="2">Uncharacterized protein</fullName>
    </submittedName>
</protein>
<comment type="caution">
    <text evidence="2">The sequence shown here is derived from an EMBL/GenBank/DDBJ whole genome shotgun (WGS) entry which is preliminary data.</text>
</comment>
<dbReference type="EMBL" id="BARS01025733">
    <property type="protein sequence ID" value="GAG07537.1"/>
    <property type="molecule type" value="Genomic_DNA"/>
</dbReference>
<organism evidence="2">
    <name type="scientific">marine sediment metagenome</name>
    <dbReference type="NCBI Taxonomy" id="412755"/>
    <lineage>
        <taxon>unclassified sequences</taxon>
        <taxon>metagenomes</taxon>
        <taxon>ecological metagenomes</taxon>
    </lineage>
</organism>
<evidence type="ECO:0000256" key="1">
    <source>
        <dbReference type="SAM" id="MobiDB-lite"/>
    </source>
</evidence>